<gene>
    <name evidence="1" type="ORF">ARALYDRAFT_891182</name>
</gene>
<evidence type="ECO:0000313" key="2">
    <source>
        <dbReference type="Proteomes" id="UP000008694"/>
    </source>
</evidence>
<proteinExistence type="predicted"/>
<dbReference type="EMBL" id="GL348713">
    <property type="protein sequence ID" value="EFH67438.1"/>
    <property type="molecule type" value="Genomic_DNA"/>
</dbReference>
<evidence type="ECO:0000313" key="1">
    <source>
        <dbReference type="EMBL" id="EFH67438.1"/>
    </source>
</evidence>
<dbReference type="Proteomes" id="UP000008694">
    <property type="component" value="Unassembled WGS sequence"/>
</dbReference>
<dbReference type="Gramene" id="scaffold_103976.1">
    <property type="protein sequence ID" value="scaffold_103976.1"/>
    <property type="gene ID" value="scaffold_103976.1"/>
</dbReference>
<dbReference type="AlphaFoldDB" id="D7KL73"/>
<name>D7KL73_ARALL</name>
<organism evidence="2">
    <name type="scientific">Arabidopsis lyrata subsp. lyrata</name>
    <name type="common">Lyre-leaved rock-cress</name>
    <dbReference type="NCBI Taxonomy" id="81972"/>
    <lineage>
        <taxon>Eukaryota</taxon>
        <taxon>Viridiplantae</taxon>
        <taxon>Streptophyta</taxon>
        <taxon>Embryophyta</taxon>
        <taxon>Tracheophyta</taxon>
        <taxon>Spermatophyta</taxon>
        <taxon>Magnoliopsida</taxon>
        <taxon>eudicotyledons</taxon>
        <taxon>Gunneridae</taxon>
        <taxon>Pentapetalae</taxon>
        <taxon>rosids</taxon>
        <taxon>malvids</taxon>
        <taxon>Brassicales</taxon>
        <taxon>Brassicaceae</taxon>
        <taxon>Camelineae</taxon>
        <taxon>Arabidopsis</taxon>
    </lineage>
</organism>
<accession>D7KL73</accession>
<protein>
    <submittedName>
        <fullName evidence="1">Predicted protein</fullName>
    </submittedName>
</protein>
<keyword evidence="2" id="KW-1185">Reference proteome</keyword>
<dbReference type="HOGENOM" id="CLU_2944808_0_0_1"/>
<reference evidence="2" key="1">
    <citation type="journal article" date="2011" name="Nat. Genet.">
        <title>The Arabidopsis lyrata genome sequence and the basis of rapid genome size change.</title>
        <authorList>
            <person name="Hu T.T."/>
            <person name="Pattyn P."/>
            <person name="Bakker E.G."/>
            <person name="Cao J."/>
            <person name="Cheng J.-F."/>
            <person name="Clark R.M."/>
            <person name="Fahlgren N."/>
            <person name="Fawcett J.A."/>
            <person name="Grimwood J."/>
            <person name="Gundlach H."/>
            <person name="Haberer G."/>
            <person name="Hollister J.D."/>
            <person name="Ossowski S."/>
            <person name="Ottilar R.P."/>
            <person name="Salamov A.A."/>
            <person name="Schneeberger K."/>
            <person name="Spannagl M."/>
            <person name="Wang X."/>
            <person name="Yang L."/>
            <person name="Nasrallah M.E."/>
            <person name="Bergelson J."/>
            <person name="Carrington J.C."/>
            <person name="Gaut B.S."/>
            <person name="Schmutz J."/>
            <person name="Mayer K.F.X."/>
            <person name="Van de Peer Y."/>
            <person name="Grigoriev I.V."/>
            <person name="Nordborg M."/>
            <person name="Weigel D."/>
            <person name="Guo Y.-L."/>
        </authorList>
    </citation>
    <scope>NUCLEOTIDE SEQUENCE [LARGE SCALE GENOMIC DNA]</scope>
    <source>
        <strain evidence="2">cv. MN47</strain>
    </source>
</reference>
<sequence>MSQRTSRPAHYHLLLDEIGFSSTGEKFSSILSLISLTKTKLALPQIRSNCLESSLLKQLT</sequence>